<protein>
    <submittedName>
        <fullName evidence="3">Uncharacterized protein</fullName>
    </submittedName>
</protein>
<evidence type="ECO:0000256" key="2">
    <source>
        <dbReference type="SAM" id="Phobius"/>
    </source>
</evidence>
<feature type="transmembrane region" description="Helical" evidence="2">
    <location>
        <begin position="64"/>
        <end position="83"/>
    </location>
</feature>
<sequence length="131" mass="14448">MTDDPKDHEMPRTPALEPRGGRAWSDAIRQRIGSARDKIPKLRGSIEQEREIVRGELARKLVRTLNVTLVAVALLLATSRWTGLNLQTAKEFFDPILSAVIALVSSALGFYFGSSERGRSDAGNSGQEEEK</sequence>
<feature type="transmembrane region" description="Helical" evidence="2">
    <location>
        <begin position="95"/>
        <end position="113"/>
    </location>
</feature>
<evidence type="ECO:0000256" key="1">
    <source>
        <dbReference type="SAM" id="MobiDB-lite"/>
    </source>
</evidence>
<feature type="region of interest" description="Disordered" evidence="1">
    <location>
        <begin position="1"/>
        <end position="22"/>
    </location>
</feature>
<keyword evidence="2" id="KW-1133">Transmembrane helix</keyword>
<name>A0A6N4WIG9_9MYCO</name>
<dbReference type="KEGG" id="many:MANY_53640"/>
<keyword evidence="4" id="KW-1185">Reference proteome</keyword>
<dbReference type="RefSeq" id="WP_163807328.1">
    <property type="nucleotide sequence ID" value="NZ_AP022620.1"/>
</dbReference>
<organism evidence="3 4">
    <name type="scientific">Mycolicibacterium anyangense</name>
    <dbReference type="NCBI Taxonomy" id="1431246"/>
    <lineage>
        <taxon>Bacteria</taxon>
        <taxon>Bacillati</taxon>
        <taxon>Actinomycetota</taxon>
        <taxon>Actinomycetes</taxon>
        <taxon>Mycobacteriales</taxon>
        <taxon>Mycobacteriaceae</taxon>
        <taxon>Mycolicibacterium</taxon>
    </lineage>
</organism>
<gene>
    <name evidence="3" type="ORF">MANY_53640</name>
</gene>
<dbReference type="Proteomes" id="UP000467249">
    <property type="component" value="Chromosome"/>
</dbReference>
<keyword evidence="2" id="KW-0472">Membrane</keyword>
<proteinExistence type="predicted"/>
<dbReference type="AlphaFoldDB" id="A0A6N4WIG9"/>
<evidence type="ECO:0000313" key="3">
    <source>
        <dbReference type="EMBL" id="BBZ80027.1"/>
    </source>
</evidence>
<evidence type="ECO:0000313" key="4">
    <source>
        <dbReference type="Proteomes" id="UP000467249"/>
    </source>
</evidence>
<accession>A0A6N4WIG9</accession>
<feature type="compositionally biased region" description="Basic and acidic residues" evidence="1">
    <location>
        <begin position="1"/>
        <end position="11"/>
    </location>
</feature>
<keyword evidence="2" id="KW-0812">Transmembrane</keyword>
<dbReference type="EMBL" id="AP022620">
    <property type="protein sequence ID" value="BBZ80027.1"/>
    <property type="molecule type" value="Genomic_DNA"/>
</dbReference>
<reference evidence="3 4" key="1">
    <citation type="journal article" date="2019" name="Emerg. Microbes Infect.">
        <title>Comprehensive subspecies identification of 175 nontuberculous mycobacteria species based on 7547 genomic profiles.</title>
        <authorList>
            <person name="Matsumoto Y."/>
            <person name="Kinjo T."/>
            <person name="Motooka D."/>
            <person name="Nabeya D."/>
            <person name="Jung N."/>
            <person name="Uechi K."/>
            <person name="Horii T."/>
            <person name="Iida T."/>
            <person name="Fujita J."/>
            <person name="Nakamura S."/>
        </authorList>
    </citation>
    <scope>NUCLEOTIDE SEQUENCE [LARGE SCALE GENOMIC DNA]</scope>
    <source>
        <strain evidence="3 4">JCM 30275</strain>
    </source>
</reference>